<dbReference type="GO" id="GO:0051082">
    <property type="term" value="F:unfolded protein binding"/>
    <property type="evidence" value="ECO:0007669"/>
    <property type="project" value="InterPro"/>
</dbReference>
<dbReference type="Pfam" id="PF00183">
    <property type="entry name" value="HSP90"/>
    <property type="match status" value="1"/>
</dbReference>
<keyword evidence="5" id="KW-1185">Reference proteome</keyword>
<dbReference type="GO" id="GO:0140662">
    <property type="term" value="F:ATP-dependent protein folding chaperone"/>
    <property type="evidence" value="ECO:0007669"/>
    <property type="project" value="InterPro"/>
</dbReference>
<organism evidence="4 5">
    <name type="scientific">Lactuca virosa</name>
    <dbReference type="NCBI Taxonomy" id="75947"/>
    <lineage>
        <taxon>Eukaryota</taxon>
        <taxon>Viridiplantae</taxon>
        <taxon>Streptophyta</taxon>
        <taxon>Embryophyta</taxon>
        <taxon>Tracheophyta</taxon>
        <taxon>Spermatophyta</taxon>
        <taxon>Magnoliopsida</taxon>
        <taxon>eudicotyledons</taxon>
        <taxon>Gunneridae</taxon>
        <taxon>Pentapetalae</taxon>
        <taxon>asterids</taxon>
        <taxon>campanulids</taxon>
        <taxon>Asterales</taxon>
        <taxon>Asteraceae</taxon>
        <taxon>Cichorioideae</taxon>
        <taxon>Cichorieae</taxon>
        <taxon>Lactucinae</taxon>
        <taxon>Lactuca</taxon>
    </lineage>
</organism>
<feature type="signal peptide" evidence="3">
    <location>
        <begin position="1"/>
        <end position="16"/>
    </location>
</feature>
<evidence type="ECO:0000256" key="1">
    <source>
        <dbReference type="ARBA" id="ARBA00008239"/>
    </source>
</evidence>
<dbReference type="InterPro" id="IPR001404">
    <property type="entry name" value="Hsp90_fam"/>
</dbReference>
<dbReference type="AlphaFoldDB" id="A0AAU9MSN5"/>
<sequence>MLWKLFLSMKSCCKMAVLMSFSLNFKLKKRDTQKKLRLMKINLSGTDDNVEKKKKTKKVIEKYWEWDLTNETQPIWLRNPNEVTT</sequence>
<gene>
    <name evidence="4" type="ORF">LVIROSA_LOCUS14615</name>
</gene>
<evidence type="ECO:0000256" key="2">
    <source>
        <dbReference type="ARBA" id="ARBA00023186"/>
    </source>
</evidence>
<protein>
    <submittedName>
        <fullName evidence="4">Uncharacterized protein</fullName>
    </submittedName>
</protein>
<accession>A0AAU9MSN5</accession>
<keyword evidence="2" id="KW-0143">Chaperone</keyword>
<evidence type="ECO:0000256" key="3">
    <source>
        <dbReference type="SAM" id="SignalP"/>
    </source>
</evidence>
<evidence type="ECO:0000313" key="5">
    <source>
        <dbReference type="Proteomes" id="UP001157418"/>
    </source>
</evidence>
<proteinExistence type="inferred from homology"/>
<comment type="similarity">
    <text evidence="1">Belongs to the heat shock protein 90 family.</text>
</comment>
<comment type="caution">
    <text evidence="4">The sequence shown here is derived from an EMBL/GenBank/DDBJ whole genome shotgun (WGS) entry which is preliminary data.</text>
</comment>
<dbReference type="Proteomes" id="UP001157418">
    <property type="component" value="Unassembled WGS sequence"/>
</dbReference>
<feature type="chain" id="PRO_5043392626" evidence="3">
    <location>
        <begin position="17"/>
        <end position="85"/>
    </location>
</feature>
<reference evidence="4 5" key="1">
    <citation type="submission" date="2022-01" db="EMBL/GenBank/DDBJ databases">
        <authorList>
            <person name="Xiong W."/>
            <person name="Schranz E."/>
        </authorList>
    </citation>
    <scope>NUCLEOTIDE SEQUENCE [LARGE SCALE GENOMIC DNA]</scope>
</reference>
<keyword evidence="3" id="KW-0732">Signal</keyword>
<dbReference type="GO" id="GO:0005524">
    <property type="term" value="F:ATP binding"/>
    <property type="evidence" value="ECO:0007669"/>
    <property type="project" value="InterPro"/>
</dbReference>
<dbReference type="GO" id="GO:0016887">
    <property type="term" value="F:ATP hydrolysis activity"/>
    <property type="evidence" value="ECO:0007669"/>
    <property type="project" value="InterPro"/>
</dbReference>
<name>A0AAU9MSN5_9ASTR</name>
<evidence type="ECO:0000313" key="4">
    <source>
        <dbReference type="EMBL" id="CAH1427623.1"/>
    </source>
</evidence>
<dbReference type="EMBL" id="CAKMRJ010002223">
    <property type="protein sequence ID" value="CAH1427623.1"/>
    <property type="molecule type" value="Genomic_DNA"/>
</dbReference>